<dbReference type="GeneID" id="19461486"/>
<organism evidence="3 4">
    <name type="scientific">Glarea lozoyensis (strain ATCC 20868 / MF5171)</name>
    <dbReference type="NCBI Taxonomy" id="1116229"/>
    <lineage>
        <taxon>Eukaryota</taxon>
        <taxon>Fungi</taxon>
        <taxon>Dikarya</taxon>
        <taxon>Ascomycota</taxon>
        <taxon>Pezizomycotina</taxon>
        <taxon>Leotiomycetes</taxon>
        <taxon>Helotiales</taxon>
        <taxon>Helotiaceae</taxon>
        <taxon>Glarea</taxon>
    </lineage>
</organism>
<evidence type="ECO:0000256" key="2">
    <source>
        <dbReference type="SAM" id="Phobius"/>
    </source>
</evidence>
<feature type="region of interest" description="Disordered" evidence="1">
    <location>
        <begin position="88"/>
        <end position="202"/>
    </location>
</feature>
<keyword evidence="2" id="KW-0812">Transmembrane</keyword>
<sequence length="202" mass="21595">MKSSKGLVQSAKRVASKGYQPVGRTSPHSRGYSYYSVANENPQNTRNLILAGGGAIVLAGVIGYTQPWYWQRQVQNPEEANTRWTAVGGDKASTDMPGIGPNTESTRRGHEPHEITGANKNKGTFIETYQDAKGGTKKRVAAASKTPGGEGTMSKKQEGLSNTDTKYSIDLTNNPNKAQKGEGGPETAKLKGTVDSRRPLSA</sequence>
<feature type="compositionally biased region" description="Basic and acidic residues" evidence="1">
    <location>
        <begin position="105"/>
        <end position="114"/>
    </location>
</feature>
<keyword evidence="4" id="KW-1185">Reference proteome</keyword>
<dbReference type="HOGENOM" id="CLU_1354720_0_0_1"/>
<reference evidence="3 4" key="1">
    <citation type="journal article" date="2013" name="BMC Genomics">
        <title>Genomics-driven discovery of the pneumocandin biosynthetic gene cluster in the fungus Glarea lozoyensis.</title>
        <authorList>
            <person name="Chen L."/>
            <person name="Yue Q."/>
            <person name="Zhang X."/>
            <person name="Xiang M."/>
            <person name="Wang C."/>
            <person name="Li S."/>
            <person name="Che Y."/>
            <person name="Ortiz-Lopez F.J."/>
            <person name="Bills G.F."/>
            <person name="Liu X."/>
            <person name="An Z."/>
        </authorList>
    </citation>
    <scope>NUCLEOTIDE SEQUENCE [LARGE SCALE GENOMIC DNA]</scope>
    <source>
        <strain evidence="4">ATCC 20868 / MF5171</strain>
    </source>
</reference>
<dbReference type="KEGG" id="glz:GLAREA_02429"/>
<accession>S3D367</accession>
<feature type="compositionally biased region" description="Basic and acidic residues" evidence="1">
    <location>
        <begin position="188"/>
        <end position="202"/>
    </location>
</feature>
<feature type="region of interest" description="Disordered" evidence="1">
    <location>
        <begin position="1"/>
        <end position="29"/>
    </location>
</feature>
<feature type="compositionally biased region" description="Polar residues" evidence="1">
    <location>
        <begin position="159"/>
        <end position="177"/>
    </location>
</feature>
<evidence type="ECO:0000313" key="4">
    <source>
        <dbReference type="Proteomes" id="UP000016922"/>
    </source>
</evidence>
<protein>
    <submittedName>
        <fullName evidence="3">Uncharacterized protein</fullName>
    </submittedName>
</protein>
<name>S3D367_GLAL2</name>
<dbReference type="RefSeq" id="XP_008085706.1">
    <property type="nucleotide sequence ID" value="XM_008087515.1"/>
</dbReference>
<keyword evidence="2" id="KW-1133">Transmembrane helix</keyword>
<dbReference type="OrthoDB" id="4590707at2759"/>
<gene>
    <name evidence="3" type="ORF">GLAREA_02429</name>
</gene>
<dbReference type="EMBL" id="KE145370">
    <property type="protein sequence ID" value="EPE26516.1"/>
    <property type="molecule type" value="Genomic_DNA"/>
</dbReference>
<proteinExistence type="predicted"/>
<evidence type="ECO:0000256" key="1">
    <source>
        <dbReference type="SAM" id="MobiDB-lite"/>
    </source>
</evidence>
<feature type="transmembrane region" description="Helical" evidence="2">
    <location>
        <begin position="48"/>
        <end position="70"/>
    </location>
</feature>
<dbReference type="Proteomes" id="UP000016922">
    <property type="component" value="Unassembled WGS sequence"/>
</dbReference>
<keyword evidence="2" id="KW-0472">Membrane</keyword>
<dbReference type="AlphaFoldDB" id="S3D367"/>
<evidence type="ECO:0000313" key="3">
    <source>
        <dbReference type="EMBL" id="EPE26516.1"/>
    </source>
</evidence>